<evidence type="ECO:0000259" key="16">
    <source>
        <dbReference type="Pfam" id="PF07732"/>
    </source>
</evidence>
<feature type="domain" description="Plastocyanin-like" evidence="16">
    <location>
        <begin position="29"/>
        <end position="143"/>
    </location>
</feature>
<evidence type="ECO:0000256" key="4">
    <source>
        <dbReference type="ARBA" id="ARBA00010609"/>
    </source>
</evidence>
<evidence type="ECO:0000256" key="12">
    <source>
        <dbReference type="ARBA" id="ARBA00023185"/>
    </source>
</evidence>
<comment type="subcellular location">
    <subcellularLocation>
        <location evidence="3 13">Secreted</location>
        <location evidence="3 13">Extracellular space</location>
        <location evidence="3 13">Apoplast</location>
    </subcellularLocation>
</comment>
<dbReference type="PROSITE" id="PS00079">
    <property type="entry name" value="MULTICOPPER_OXIDASE1"/>
    <property type="match status" value="1"/>
</dbReference>
<evidence type="ECO:0000256" key="8">
    <source>
        <dbReference type="ARBA" id="ARBA00022723"/>
    </source>
</evidence>
<dbReference type="PROSITE" id="PS00080">
    <property type="entry name" value="MULTICOPPER_OXIDASE2"/>
    <property type="match status" value="1"/>
</dbReference>
<feature type="domain" description="Plastocyanin-like" evidence="14">
    <location>
        <begin position="156"/>
        <end position="306"/>
    </location>
</feature>
<evidence type="ECO:0000259" key="14">
    <source>
        <dbReference type="Pfam" id="PF00394"/>
    </source>
</evidence>
<feature type="chain" id="PRO_5018823087" description="Laccase" evidence="13">
    <location>
        <begin position="21"/>
        <end position="563"/>
    </location>
</feature>
<evidence type="ECO:0000256" key="1">
    <source>
        <dbReference type="ARBA" id="ARBA00000349"/>
    </source>
</evidence>
<keyword evidence="12 13" id="KW-0439">Lignin degradation</keyword>
<dbReference type="EC" id="1.10.3.2" evidence="5 13"/>
<organism evidence="17">
    <name type="scientific">Dracaena cambodiana</name>
    <dbReference type="NCBI Taxonomy" id="580341"/>
    <lineage>
        <taxon>Eukaryota</taxon>
        <taxon>Viridiplantae</taxon>
        <taxon>Streptophyta</taxon>
        <taxon>Embryophyta</taxon>
        <taxon>Tracheophyta</taxon>
        <taxon>Spermatophyta</taxon>
        <taxon>Magnoliopsida</taxon>
        <taxon>Liliopsida</taxon>
        <taxon>Asparagales</taxon>
        <taxon>Asparagaceae</taxon>
        <taxon>Nolinoideae</taxon>
        <taxon>Dracaena</taxon>
    </lineage>
</organism>
<comment type="similarity">
    <text evidence="4 13">Belongs to the multicopper oxidase family.</text>
</comment>
<evidence type="ECO:0000256" key="5">
    <source>
        <dbReference type="ARBA" id="ARBA00012297"/>
    </source>
</evidence>
<dbReference type="SUPFAM" id="SSF49503">
    <property type="entry name" value="Cupredoxins"/>
    <property type="match status" value="3"/>
</dbReference>
<dbReference type="CDD" id="cd13849">
    <property type="entry name" value="CuRO_1_LCC_plant"/>
    <property type="match status" value="1"/>
</dbReference>
<evidence type="ECO:0000256" key="10">
    <source>
        <dbReference type="ARBA" id="ARBA00023002"/>
    </source>
</evidence>
<dbReference type="AlphaFoldDB" id="A0A411G8V7"/>
<feature type="signal peptide" evidence="13">
    <location>
        <begin position="1"/>
        <end position="20"/>
    </location>
</feature>
<keyword evidence="7 13" id="KW-0964">Secreted</keyword>
<evidence type="ECO:0000256" key="9">
    <source>
        <dbReference type="ARBA" id="ARBA00022737"/>
    </source>
</evidence>
<comment type="catalytic activity">
    <reaction evidence="1 13">
        <text>4 hydroquinone + O2 = 4 benzosemiquinone + 2 H2O</text>
        <dbReference type="Rhea" id="RHEA:11276"/>
        <dbReference type="ChEBI" id="CHEBI:15377"/>
        <dbReference type="ChEBI" id="CHEBI:15379"/>
        <dbReference type="ChEBI" id="CHEBI:17594"/>
        <dbReference type="ChEBI" id="CHEBI:17977"/>
        <dbReference type="EC" id="1.10.3.2"/>
    </reaction>
</comment>
<comment type="function">
    <text evidence="2 13">Lignin degradation and detoxification of lignin-derived products.</text>
</comment>
<dbReference type="Pfam" id="PF07731">
    <property type="entry name" value="Cu-oxidase_2"/>
    <property type="match status" value="1"/>
</dbReference>
<dbReference type="InterPro" id="IPR034285">
    <property type="entry name" value="CuRO_2_LCC"/>
</dbReference>
<dbReference type="FunFam" id="2.60.40.420:FF:000049">
    <property type="entry name" value="Laccase"/>
    <property type="match status" value="1"/>
</dbReference>
<proteinExistence type="evidence at transcript level"/>
<dbReference type="GO" id="GO:0048046">
    <property type="term" value="C:apoplast"/>
    <property type="evidence" value="ECO:0007669"/>
    <property type="project" value="UniProtKB-SubCell"/>
</dbReference>
<evidence type="ECO:0000256" key="2">
    <source>
        <dbReference type="ARBA" id="ARBA00002075"/>
    </source>
</evidence>
<evidence type="ECO:0000313" key="17">
    <source>
        <dbReference type="EMBL" id="QBB02362.1"/>
    </source>
</evidence>
<dbReference type="EMBL" id="MH558684">
    <property type="protein sequence ID" value="QBB02362.1"/>
    <property type="molecule type" value="mRNA"/>
</dbReference>
<dbReference type="GO" id="GO:0005507">
    <property type="term" value="F:copper ion binding"/>
    <property type="evidence" value="ECO:0007669"/>
    <property type="project" value="InterPro"/>
</dbReference>
<keyword evidence="10 13" id="KW-0560">Oxidoreductase</keyword>
<protein>
    <recommendedName>
        <fullName evidence="5 13">Laccase</fullName>
        <ecNumber evidence="5 13">1.10.3.2</ecNumber>
    </recommendedName>
    <alternativeName>
        <fullName evidence="13">Benzenediol:oxygen oxidoreductase</fullName>
    </alternativeName>
    <alternativeName>
        <fullName evidence="13">Diphenol oxidase</fullName>
    </alternativeName>
    <alternativeName>
        <fullName evidence="13">Urishiol oxidase</fullName>
    </alternativeName>
</protein>
<name>A0A411G8V7_9ASPA</name>
<dbReference type="CDD" id="cd13875">
    <property type="entry name" value="CuRO_2_LCC_plant"/>
    <property type="match status" value="1"/>
</dbReference>
<evidence type="ECO:0000256" key="11">
    <source>
        <dbReference type="ARBA" id="ARBA00023008"/>
    </source>
</evidence>
<gene>
    <name evidence="17" type="primary">Lac7</name>
</gene>
<keyword evidence="13" id="KW-0732">Signal</keyword>
<dbReference type="InterPro" id="IPR017761">
    <property type="entry name" value="Laccase"/>
</dbReference>
<dbReference type="PANTHER" id="PTHR11709">
    <property type="entry name" value="MULTI-COPPER OXIDASE"/>
    <property type="match status" value="1"/>
</dbReference>
<evidence type="ECO:0000256" key="3">
    <source>
        <dbReference type="ARBA" id="ARBA00004271"/>
    </source>
</evidence>
<feature type="domain" description="Plastocyanin-like" evidence="15">
    <location>
        <begin position="409"/>
        <end position="545"/>
    </location>
</feature>
<evidence type="ECO:0000256" key="6">
    <source>
        <dbReference type="ARBA" id="ARBA00022523"/>
    </source>
</evidence>
<dbReference type="Pfam" id="PF00394">
    <property type="entry name" value="Cu-oxidase"/>
    <property type="match status" value="1"/>
</dbReference>
<dbReference type="CDD" id="cd13897">
    <property type="entry name" value="CuRO_3_LCC_plant"/>
    <property type="match status" value="1"/>
</dbReference>
<evidence type="ECO:0000259" key="15">
    <source>
        <dbReference type="Pfam" id="PF07731"/>
    </source>
</evidence>
<dbReference type="InterPro" id="IPR002355">
    <property type="entry name" value="Cu_oxidase_Cu_BS"/>
</dbReference>
<evidence type="ECO:0000256" key="13">
    <source>
        <dbReference type="RuleBase" id="RU361119"/>
    </source>
</evidence>
<dbReference type="InterPro" id="IPR008972">
    <property type="entry name" value="Cupredoxin"/>
</dbReference>
<dbReference type="GO" id="GO:0046274">
    <property type="term" value="P:lignin catabolic process"/>
    <property type="evidence" value="ECO:0007669"/>
    <property type="project" value="UniProtKB-KW"/>
</dbReference>
<dbReference type="InterPro" id="IPR011706">
    <property type="entry name" value="Cu-oxidase_C"/>
</dbReference>
<dbReference type="Gene3D" id="2.60.40.420">
    <property type="entry name" value="Cupredoxins - blue copper proteins"/>
    <property type="match status" value="3"/>
</dbReference>
<keyword evidence="8 13" id="KW-0479">Metal-binding</keyword>
<accession>A0A411G8V7</accession>
<dbReference type="InterPro" id="IPR033138">
    <property type="entry name" value="Cu_oxidase_CS"/>
</dbReference>
<dbReference type="GO" id="GO:0052716">
    <property type="term" value="F:hydroquinone:oxygen oxidoreductase activity"/>
    <property type="evidence" value="ECO:0007669"/>
    <property type="project" value="UniProtKB-EC"/>
</dbReference>
<dbReference type="InterPro" id="IPR034289">
    <property type="entry name" value="CuRO_3_LCC"/>
</dbReference>
<keyword evidence="11 13" id="KW-0186">Copper</keyword>
<dbReference type="InterPro" id="IPR034288">
    <property type="entry name" value="CuRO_1_LCC"/>
</dbReference>
<dbReference type="Pfam" id="PF07732">
    <property type="entry name" value="Cu-oxidase_3"/>
    <property type="match status" value="1"/>
</dbReference>
<dbReference type="NCBIfam" id="TIGR03389">
    <property type="entry name" value="laccase"/>
    <property type="match status" value="1"/>
</dbReference>
<keyword evidence="6 13" id="KW-0052">Apoplast</keyword>
<comment type="cofactor">
    <cofactor evidence="13">
        <name>Cu cation</name>
        <dbReference type="ChEBI" id="CHEBI:23378"/>
    </cofactor>
    <text evidence="13">Binds 4 Cu cations per monomer.</text>
</comment>
<dbReference type="InterPro" id="IPR045087">
    <property type="entry name" value="Cu-oxidase_fam"/>
</dbReference>
<dbReference type="PANTHER" id="PTHR11709:SF9">
    <property type="entry name" value="LACCASE-7"/>
    <property type="match status" value="1"/>
</dbReference>
<dbReference type="InterPro" id="IPR001117">
    <property type="entry name" value="Cu-oxidase_2nd"/>
</dbReference>
<sequence length="563" mass="61611">MARLLLLVCVLFFVGYGVNAAVVEHTFNVGNLTVQRLCESRIITAVNGKFPGPTIHAHEGDTVIVHVINNSPYNMTIHWHGIFQLLSGWADGPDMITQCPVVPGNRYTHKFNITGQEGTLWWHSHISILRATVYGALIIRPRSGTHGYPFPKPYKEVPIMIGEWWNANVVDVENEAIQSGGAPNISDAFTINGQPGDLCRCSSKHTYKLEVVQGKTYMLRIINAALNNQHFYKVAGHTFTIVAVDASYTMPYTTDVIAIAPGQTVDALMVANAPPANYYMAAIPYISAANIIFDNTTTTGIVRYKSSPSKAPPIMPSMPAFNDTPTANQFYSSLLGLIKPGMQTVPLDVDEHMFVTIGLGLAPCGPNQPKCQGQALAASMNNVSFQFPTKMSLLEAHYKNIPGIYTSDFPNNPPITFDYTNASAIAANPALQSTAKGTRLKRVKYNATVEMVLQNTAILGIENHPMHLHGYNFFVLAQGLGNYNASSDVKKYNLVHPQLRNTVAVPAGGWAVIRFRADNPGVWIMHCHLDVHLTWGLVTVFEVENGPTPSTTLPPPPPDYPTC</sequence>
<dbReference type="InterPro" id="IPR011707">
    <property type="entry name" value="Cu-oxidase-like_N"/>
</dbReference>
<evidence type="ECO:0000256" key="7">
    <source>
        <dbReference type="ARBA" id="ARBA00022525"/>
    </source>
</evidence>
<reference evidence="17" key="1">
    <citation type="submission" date="2018-07" db="EMBL/GenBank/DDBJ databases">
        <title>Identification and Expression Analysis of Lacasa Gene DcLac7 in Dracaena cambodiana.</title>
        <authorList>
            <person name="Ding X."/>
            <person name="Mei W."/>
            <person name="Dai H."/>
        </authorList>
    </citation>
    <scope>NUCLEOTIDE SEQUENCE</scope>
</reference>
<keyword evidence="9 13" id="KW-0677">Repeat</keyword>